<gene>
    <name evidence="10" type="ORF">MNBD_NITROSPIRAE01-49</name>
</gene>
<dbReference type="UniPathway" id="UPA00148"/>
<comment type="subcellular location">
    <subcellularLocation>
        <location evidence="1">Cell membrane</location>
        <topology evidence="1">Multi-pass membrane protein</topology>
    </subcellularLocation>
</comment>
<keyword evidence="7 9" id="KW-1133">Transmembrane helix</keyword>
<feature type="transmembrane region" description="Helical" evidence="9">
    <location>
        <begin position="71"/>
        <end position="93"/>
    </location>
</feature>
<dbReference type="GO" id="GO:0043757">
    <property type="term" value="F:adenosylcobinamide-phosphate synthase activity"/>
    <property type="evidence" value="ECO:0007669"/>
    <property type="project" value="UniProtKB-EC"/>
</dbReference>
<dbReference type="HAMAP" id="MF_00024">
    <property type="entry name" value="CobD_CbiB"/>
    <property type="match status" value="1"/>
</dbReference>
<dbReference type="AlphaFoldDB" id="A0A3B1CZ76"/>
<sequence>MNPALLSSAFGLDLLLGDPLWLPHPVRLMGRGIVRLETLLRRGFVPLIGEKLAGCLLLATLVFFAFATTYFLIVIGTWMHPVLGTALILYFSYTCLASKSLGDAARGVSNALSSASLPLARRRLSHIVSRETQDLSEKAVICATVETVAENTSDGIVAPLLYLALGGPALAMAYKAVNTLDSMVGYRSPRYRDFGWASAKCDDWANYLPARMTGFLMCISASLQSGRGLQALKIMRRDGEKHDSPNAGKAEAAMAGALGMQLGGPNFYKGVLKEKPWLGNAEKKPEIAQIQSSIRIMRSTAMLMCFLTVAILTFVRWSF</sequence>
<feature type="transmembrane region" description="Helical" evidence="9">
    <location>
        <begin position="44"/>
        <end position="64"/>
    </location>
</feature>
<comment type="pathway">
    <text evidence="2">Cofactor biosynthesis; adenosylcobalamin biosynthesis.</text>
</comment>
<evidence type="ECO:0000256" key="9">
    <source>
        <dbReference type="SAM" id="Phobius"/>
    </source>
</evidence>
<feature type="transmembrane region" description="Helical" evidence="9">
    <location>
        <begin position="156"/>
        <end position="177"/>
    </location>
</feature>
<evidence type="ECO:0000256" key="7">
    <source>
        <dbReference type="ARBA" id="ARBA00022989"/>
    </source>
</evidence>
<dbReference type="EC" id="6.3.1.10" evidence="10"/>
<accession>A0A3B1CZ76</accession>
<name>A0A3B1CZ76_9ZZZZ</name>
<keyword evidence="6 9" id="KW-0812">Transmembrane</keyword>
<organism evidence="10">
    <name type="scientific">hydrothermal vent metagenome</name>
    <dbReference type="NCBI Taxonomy" id="652676"/>
    <lineage>
        <taxon>unclassified sequences</taxon>
        <taxon>metagenomes</taxon>
        <taxon>ecological metagenomes</taxon>
    </lineage>
</organism>
<keyword evidence="4" id="KW-1003">Cell membrane</keyword>
<evidence type="ECO:0000256" key="1">
    <source>
        <dbReference type="ARBA" id="ARBA00004651"/>
    </source>
</evidence>
<evidence type="ECO:0000256" key="8">
    <source>
        <dbReference type="ARBA" id="ARBA00023136"/>
    </source>
</evidence>
<keyword evidence="8 9" id="KW-0472">Membrane</keyword>
<comment type="similarity">
    <text evidence="3">Belongs to the CobD/CbiB family.</text>
</comment>
<evidence type="ECO:0000256" key="5">
    <source>
        <dbReference type="ARBA" id="ARBA00022573"/>
    </source>
</evidence>
<dbReference type="GO" id="GO:0009236">
    <property type="term" value="P:cobalamin biosynthetic process"/>
    <property type="evidence" value="ECO:0007669"/>
    <property type="project" value="UniProtKB-UniPathway"/>
</dbReference>
<dbReference type="EMBL" id="UOGF01000056">
    <property type="protein sequence ID" value="VAX29813.1"/>
    <property type="molecule type" value="Genomic_DNA"/>
</dbReference>
<dbReference type="GO" id="GO:0048472">
    <property type="term" value="F:threonine-phosphate decarboxylase activity"/>
    <property type="evidence" value="ECO:0007669"/>
    <property type="project" value="InterPro"/>
</dbReference>
<dbReference type="Pfam" id="PF03186">
    <property type="entry name" value="CobD_Cbib"/>
    <property type="match status" value="1"/>
</dbReference>
<proteinExistence type="inferred from homology"/>
<evidence type="ECO:0000256" key="3">
    <source>
        <dbReference type="ARBA" id="ARBA00006263"/>
    </source>
</evidence>
<protein>
    <submittedName>
        <fullName evidence="10">Adenosylcobinamide-phosphate synthase</fullName>
        <ecNumber evidence="10">6.3.1.10</ecNumber>
    </submittedName>
</protein>
<evidence type="ECO:0000256" key="6">
    <source>
        <dbReference type="ARBA" id="ARBA00022692"/>
    </source>
</evidence>
<dbReference type="PANTHER" id="PTHR34308:SF1">
    <property type="entry name" value="COBALAMIN BIOSYNTHESIS PROTEIN CBIB"/>
    <property type="match status" value="1"/>
</dbReference>
<evidence type="ECO:0000256" key="4">
    <source>
        <dbReference type="ARBA" id="ARBA00022475"/>
    </source>
</evidence>
<dbReference type="PANTHER" id="PTHR34308">
    <property type="entry name" value="COBALAMIN BIOSYNTHESIS PROTEIN CBIB"/>
    <property type="match status" value="1"/>
</dbReference>
<keyword evidence="5" id="KW-0169">Cobalamin biosynthesis</keyword>
<dbReference type="GO" id="GO:0005886">
    <property type="term" value="C:plasma membrane"/>
    <property type="evidence" value="ECO:0007669"/>
    <property type="project" value="UniProtKB-SubCell"/>
</dbReference>
<keyword evidence="10" id="KW-0436">Ligase</keyword>
<reference evidence="10" key="1">
    <citation type="submission" date="2018-06" db="EMBL/GenBank/DDBJ databases">
        <authorList>
            <person name="Zhirakovskaya E."/>
        </authorList>
    </citation>
    <scope>NUCLEOTIDE SEQUENCE</scope>
</reference>
<dbReference type="InterPro" id="IPR004485">
    <property type="entry name" value="Cobalamin_biosynth_CobD/CbiB"/>
</dbReference>
<evidence type="ECO:0000256" key="2">
    <source>
        <dbReference type="ARBA" id="ARBA00004953"/>
    </source>
</evidence>
<feature type="transmembrane region" description="Helical" evidence="9">
    <location>
        <begin position="300"/>
        <end position="317"/>
    </location>
</feature>
<evidence type="ECO:0000313" key="10">
    <source>
        <dbReference type="EMBL" id="VAX29813.1"/>
    </source>
</evidence>
<dbReference type="NCBIfam" id="TIGR00380">
    <property type="entry name" value="cobal_cbiB"/>
    <property type="match status" value="1"/>
</dbReference>